<dbReference type="NCBIfam" id="TIGR02532">
    <property type="entry name" value="IV_pilin_GFxxxE"/>
    <property type="match status" value="1"/>
</dbReference>
<organism evidence="2 3">
    <name type="scientific">Litoribrevibacter albus</name>
    <dbReference type="NCBI Taxonomy" id="1473156"/>
    <lineage>
        <taxon>Bacteria</taxon>
        <taxon>Pseudomonadati</taxon>
        <taxon>Pseudomonadota</taxon>
        <taxon>Gammaproteobacteria</taxon>
        <taxon>Oceanospirillales</taxon>
        <taxon>Oceanospirillaceae</taxon>
        <taxon>Litoribrevibacter</taxon>
    </lineage>
</organism>
<evidence type="ECO:0000256" key="1">
    <source>
        <dbReference type="SAM" id="Phobius"/>
    </source>
</evidence>
<reference evidence="2" key="1">
    <citation type="journal article" date="2014" name="Int. J. Syst. Evol. Microbiol.">
        <title>Complete genome sequence of Corynebacterium casei LMG S-19264T (=DSM 44701T), isolated from a smear-ripened cheese.</title>
        <authorList>
            <consortium name="US DOE Joint Genome Institute (JGI-PGF)"/>
            <person name="Walter F."/>
            <person name="Albersmeier A."/>
            <person name="Kalinowski J."/>
            <person name="Ruckert C."/>
        </authorList>
    </citation>
    <scope>NUCLEOTIDE SEQUENCE</scope>
    <source>
        <strain evidence="2">NBRC 110071</strain>
    </source>
</reference>
<reference evidence="2" key="2">
    <citation type="submission" date="2023-01" db="EMBL/GenBank/DDBJ databases">
        <title>Draft genome sequence of Litoribrevibacter albus strain NBRC 110071.</title>
        <authorList>
            <person name="Sun Q."/>
            <person name="Mori K."/>
        </authorList>
    </citation>
    <scope>NUCLEOTIDE SEQUENCE</scope>
    <source>
        <strain evidence="2">NBRC 110071</strain>
    </source>
</reference>
<dbReference type="PROSITE" id="PS00409">
    <property type="entry name" value="PROKAR_NTER_METHYL"/>
    <property type="match status" value="1"/>
</dbReference>
<dbReference type="InterPro" id="IPR012902">
    <property type="entry name" value="N_methyl_site"/>
</dbReference>
<proteinExistence type="predicted"/>
<feature type="transmembrane region" description="Helical" evidence="1">
    <location>
        <begin position="21"/>
        <end position="45"/>
    </location>
</feature>
<name>A0AA37SCB7_9GAMM</name>
<protein>
    <recommendedName>
        <fullName evidence="4">Prepilin-type N-terminal cleavage/methylation domain-containing protein</fullName>
    </recommendedName>
</protein>
<evidence type="ECO:0008006" key="4">
    <source>
        <dbReference type="Google" id="ProtNLM"/>
    </source>
</evidence>
<keyword evidence="1" id="KW-0472">Membrane</keyword>
<dbReference type="AlphaFoldDB" id="A0AA37SCB7"/>
<sequence>MYENNSSTIVEAIMKNRIHKGYTLVEVLVAVLIASVLMAAVVRLFTKVGETFELNADALQLMESTRVALKFVKSDLTQAGYMGCVFTDINPKKADESLDKLIRTATSLVPDSYWGVAGQDGGSNPDSLSLFYMQDLDVRVISRDTIGQFFPEPAFLVDAKNVFDSNGNSLISKGDWLVASNCENATSFILTNDPEVLNASAFDLGGLDDGIADGSVARLDFSTGESFDGFSNQLNLGDSREISASYNASASGGATFIGRYFDVRYVVADSEIDEGSTKSLFRLINGETPSTSNEIVRLVEDFQVFYGVDDDNDGITDWFVDSLSDVTGRNKPVQIKVSITIQGGNTSQELVNMVKVRNKGL</sequence>
<comment type="caution">
    <text evidence="2">The sequence shown here is derived from an EMBL/GenBank/DDBJ whole genome shotgun (WGS) entry which is preliminary data.</text>
</comment>
<evidence type="ECO:0000313" key="2">
    <source>
        <dbReference type="EMBL" id="GLQ33682.1"/>
    </source>
</evidence>
<dbReference type="Pfam" id="PF16074">
    <property type="entry name" value="PilW"/>
    <property type="match status" value="1"/>
</dbReference>
<keyword evidence="1" id="KW-1133">Transmembrane helix</keyword>
<gene>
    <name evidence="2" type="ORF">GCM10007876_41620</name>
</gene>
<dbReference type="EMBL" id="BSNM01000027">
    <property type="protein sequence ID" value="GLQ33682.1"/>
    <property type="molecule type" value="Genomic_DNA"/>
</dbReference>
<accession>A0AA37SCB7</accession>
<dbReference type="InterPro" id="IPR032092">
    <property type="entry name" value="PilW"/>
</dbReference>
<keyword evidence="1" id="KW-0812">Transmembrane</keyword>
<dbReference type="SUPFAM" id="SSF54523">
    <property type="entry name" value="Pili subunits"/>
    <property type="match status" value="1"/>
</dbReference>
<dbReference type="GO" id="GO:0043683">
    <property type="term" value="P:type IV pilus assembly"/>
    <property type="evidence" value="ECO:0007669"/>
    <property type="project" value="InterPro"/>
</dbReference>
<dbReference type="Pfam" id="PF07963">
    <property type="entry name" value="N_methyl"/>
    <property type="match status" value="1"/>
</dbReference>
<keyword evidence="3" id="KW-1185">Reference proteome</keyword>
<evidence type="ECO:0000313" key="3">
    <source>
        <dbReference type="Proteomes" id="UP001161389"/>
    </source>
</evidence>
<dbReference type="Proteomes" id="UP001161389">
    <property type="component" value="Unassembled WGS sequence"/>
</dbReference>
<dbReference type="InterPro" id="IPR045584">
    <property type="entry name" value="Pilin-like"/>
</dbReference>